<dbReference type="GO" id="GO:0006352">
    <property type="term" value="P:DNA-templated transcription initiation"/>
    <property type="evidence" value="ECO:0007669"/>
    <property type="project" value="InterPro"/>
</dbReference>
<dbReference type="RefSeq" id="WP_154429422.1">
    <property type="nucleotide sequence ID" value="NZ_VUNI01000006.1"/>
</dbReference>
<name>A0A6L5YRC2_9FIRM</name>
<proteinExistence type="predicted"/>
<dbReference type="GO" id="GO:0003700">
    <property type="term" value="F:DNA-binding transcription factor activity"/>
    <property type="evidence" value="ECO:0007669"/>
    <property type="project" value="InterPro"/>
</dbReference>
<organism evidence="2 3">
    <name type="scientific">Roseburia porci</name>
    <dbReference type="NCBI Taxonomy" id="2605790"/>
    <lineage>
        <taxon>Bacteria</taxon>
        <taxon>Bacillati</taxon>
        <taxon>Bacillota</taxon>
        <taxon>Clostridia</taxon>
        <taxon>Lachnospirales</taxon>
        <taxon>Lachnospiraceae</taxon>
        <taxon>Roseburia</taxon>
    </lineage>
</organism>
<evidence type="ECO:0008006" key="4">
    <source>
        <dbReference type="Google" id="ProtNLM"/>
    </source>
</evidence>
<dbReference type="SUPFAM" id="SSF88946">
    <property type="entry name" value="Sigma2 domain of RNA polymerase sigma factors"/>
    <property type="match status" value="1"/>
</dbReference>
<protein>
    <recommendedName>
        <fullName evidence="4">RNA polymerase sigma-70 region 3 domain-containing protein</fullName>
    </recommendedName>
</protein>
<evidence type="ECO:0000256" key="1">
    <source>
        <dbReference type="SAM" id="MobiDB-lite"/>
    </source>
</evidence>
<gene>
    <name evidence="2" type="ORF">FYJ75_05315</name>
</gene>
<comment type="caution">
    <text evidence="2">The sequence shown here is derived from an EMBL/GenBank/DDBJ whole genome shotgun (WGS) entry which is preliminary data.</text>
</comment>
<dbReference type="AlphaFoldDB" id="A0A6L5YRC2"/>
<feature type="region of interest" description="Disordered" evidence="1">
    <location>
        <begin position="56"/>
        <end position="96"/>
    </location>
</feature>
<dbReference type="Gene3D" id="1.20.120.1810">
    <property type="match status" value="1"/>
</dbReference>
<keyword evidence="3" id="KW-1185">Reference proteome</keyword>
<sequence length="271" mass="31032">MLDQNTFMETIKAVSEIMRTSQEPLSKEEILSYFKDMELNENQENMVLEFLLTPHEEAAEEEQAEETEEAKAEEVETEPEKSDKQEEKQADNECMPDSRMFQMYLEELSDIPEYSREQMNEMYAKLLDGDEGMIHTISNAWLRNVLEIAKKLAVSSDGFEDVVQEGNMGLFLCLSDLCGSKEQTDVEKELLLAVEESMKDCIRELTGEDESENAMVGKVSLVSEAIKYLKEEKGHEPSLKELSDYTSVSEDELSDILDLIDKAKKQGKQYE</sequence>
<dbReference type="EMBL" id="VUNI01000006">
    <property type="protein sequence ID" value="MST74456.1"/>
    <property type="molecule type" value="Genomic_DNA"/>
</dbReference>
<evidence type="ECO:0000313" key="2">
    <source>
        <dbReference type="EMBL" id="MST74456.1"/>
    </source>
</evidence>
<reference evidence="2 3" key="1">
    <citation type="submission" date="2019-08" db="EMBL/GenBank/DDBJ databases">
        <title>In-depth cultivation of the pig gut microbiome towards novel bacterial diversity and tailored functional studies.</title>
        <authorList>
            <person name="Wylensek D."/>
            <person name="Hitch T.C.A."/>
            <person name="Clavel T."/>
        </authorList>
    </citation>
    <scope>NUCLEOTIDE SEQUENCE [LARGE SCALE GENOMIC DNA]</scope>
    <source>
        <strain evidence="2 3">MUC/MUC-530-WT-4D</strain>
    </source>
</reference>
<dbReference type="InterPro" id="IPR013325">
    <property type="entry name" value="RNA_pol_sigma_r2"/>
</dbReference>
<feature type="compositionally biased region" description="Acidic residues" evidence="1">
    <location>
        <begin position="58"/>
        <end position="68"/>
    </location>
</feature>
<feature type="compositionally biased region" description="Basic and acidic residues" evidence="1">
    <location>
        <begin position="69"/>
        <end position="91"/>
    </location>
</feature>
<accession>A0A6L5YRC2</accession>
<dbReference type="Proteomes" id="UP000474024">
    <property type="component" value="Unassembled WGS sequence"/>
</dbReference>
<evidence type="ECO:0000313" key="3">
    <source>
        <dbReference type="Proteomes" id="UP000474024"/>
    </source>
</evidence>